<proteinExistence type="inferred from homology"/>
<accession>A0A0R1ZKR6</accession>
<comment type="caution">
    <text evidence="2">The sequence shown here is derived from an EMBL/GenBank/DDBJ whole genome shotgun (WGS) entry which is preliminary data.</text>
</comment>
<organism evidence="2 3">
    <name type="scientific">Lacticaseibacillus sharpeae JCM 1186 = DSM 20505</name>
    <dbReference type="NCBI Taxonomy" id="1291052"/>
    <lineage>
        <taxon>Bacteria</taxon>
        <taxon>Bacillati</taxon>
        <taxon>Bacillota</taxon>
        <taxon>Bacilli</taxon>
        <taxon>Lactobacillales</taxon>
        <taxon>Lactobacillaceae</taxon>
        <taxon>Lacticaseibacillus</taxon>
    </lineage>
</organism>
<dbReference type="PATRIC" id="fig|1291052.5.peg.1576"/>
<comment type="similarity">
    <text evidence="1">Belongs to the DedA family.</text>
</comment>
<dbReference type="EMBL" id="AYYO01000030">
    <property type="protein sequence ID" value="KRM55103.1"/>
    <property type="molecule type" value="Genomic_DNA"/>
</dbReference>
<evidence type="ECO:0000313" key="2">
    <source>
        <dbReference type="EMBL" id="KRM55103.1"/>
    </source>
</evidence>
<dbReference type="Proteomes" id="UP000051679">
    <property type="component" value="Unassembled WGS sequence"/>
</dbReference>
<comment type="subcellular location">
    <subcellularLocation>
        <location evidence="1">Cell membrane</location>
        <topology evidence="1">Multi-pass membrane protein</topology>
    </subcellularLocation>
</comment>
<protein>
    <recommendedName>
        <fullName evidence="4">Membrane-associated protein</fullName>
    </recommendedName>
</protein>
<evidence type="ECO:0000256" key="1">
    <source>
        <dbReference type="RuleBase" id="RU367016"/>
    </source>
</evidence>
<evidence type="ECO:0000313" key="3">
    <source>
        <dbReference type="Proteomes" id="UP000051679"/>
    </source>
</evidence>
<keyword evidence="1" id="KW-1133">Transmembrane helix</keyword>
<comment type="caution">
    <text evidence="1">Lacks conserved residue(s) required for the propagation of feature annotation.</text>
</comment>
<dbReference type="InterPro" id="IPR032818">
    <property type="entry name" value="DedA-like"/>
</dbReference>
<dbReference type="AlphaFoldDB" id="A0A0R1ZKR6"/>
<evidence type="ECO:0008006" key="4">
    <source>
        <dbReference type="Google" id="ProtNLM"/>
    </source>
</evidence>
<keyword evidence="1" id="KW-0812">Transmembrane</keyword>
<name>A0A0R1ZKR6_9LACO</name>
<reference evidence="2 3" key="1">
    <citation type="journal article" date="2015" name="Genome Announc.">
        <title>Expanding the biotechnology potential of lactobacilli through comparative genomics of 213 strains and associated genera.</title>
        <authorList>
            <person name="Sun Z."/>
            <person name="Harris H.M."/>
            <person name="McCann A."/>
            <person name="Guo C."/>
            <person name="Argimon S."/>
            <person name="Zhang W."/>
            <person name="Yang X."/>
            <person name="Jeffery I.B."/>
            <person name="Cooney J.C."/>
            <person name="Kagawa T.F."/>
            <person name="Liu W."/>
            <person name="Song Y."/>
            <person name="Salvetti E."/>
            <person name="Wrobel A."/>
            <person name="Rasinkangas P."/>
            <person name="Parkhill J."/>
            <person name="Rea M.C."/>
            <person name="O'Sullivan O."/>
            <person name="Ritari J."/>
            <person name="Douillard F.P."/>
            <person name="Paul Ross R."/>
            <person name="Yang R."/>
            <person name="Briner A.E."/>
            <person name="Felis G.E."/>
            <person name="de Vos W.M."/>
            <person name="Barrangou R."/>
            <person name="Klaenhammer T.R."/>
            <person name="Caufield P.W."/>
            <person name="Cui Y."/>
            <person name="Zhang H."/>
            <person name="O'Toole P.W."/>
        </authorList>
    </citation>
    <scope>NUCLEOTIDE SEQUENCE [LARGE SCALE GENOMIC DNA]</scope>
    <source>
        <strain evidence="2 3">DSM 20505</strain>
    </source>
</reference>
<keyword evidence="1" id="KW-1003">Cell membrane</keyword>
<keyword evidence="3" id="KW-1185">Reference proteome</keyword>
<feature type="transmembrane region" description="Helical" evidence="1">
    <location>
        <begin position="12"/>
        <end position="34"/>
    </location>
</feature>
<gene>
    <name evidence="2" type="ORF">FC18_GL001550</name>
</gene>
<dbReference type="PANTHER" id="PTHR30353">
    <property type="entry name" value="INNER MEMBRANE PROTEIN DEDA-RELATED"/>
    <property type="match status" value="1"/>
</dbReference>
<sequence length="102" mass="11217">MLLPQLINQYGWLVYIGLFCLVFIETGVVVLPFLPGDSLLFLCGSLAAMSTHPLNVAVLAVLLSVAAILGDALNFEIGEHAGQYLTHTKWFQRIVRPQHLAQ</sequence>
<dbReference type="PANTHER" id="PTHR30353:SF0">
    <property type="entry name" value="TRANSMEMBRANE PROTEIN"/>
    <property type="match status" value="1"/>
</dbReference>
<keyword evidence="1" id="KW-0472">Membrane</keyword>
<dbReference type="GO" id="GO:0005886">
    <property type="term" value="C:plasma membrane"/>
    <property type="evidence" value="ECO:0007669"/>
    <property type="project" value="UniProtKB-SubCell"/>
</dbReference>
<dbReference type="STRING" id="1291052.FC18_GL001550"/>
<feature type="transmembrane region" description="Helical" evidence="1">
    <location>
        <begin position="54"/>
        <end position="73"/>
    </location>
</feature>